<dbReference type="GO" id="GO:0000978">
    <property type="term" value="F:RNA polymerase II cis-regulatory region sequence-specific DNA binding"/>
    <property type="evidence" value="ECO:0007669"/>
    <property type="project" value="TreeGrafter"/>
</dbReference>
<keyword evidence="4" id="KW-0744">Spermatogenesis</keyword>
<evidence type="ECO:0000256" key="8">
    <source>
        <dbReference type="ARBA" id="ARBA00023242"/>
    </source>
</evidence>
<keyword evidence="7" id="KW-0804">Transcription</keyword>
<dbReference type="Proteomes" id="UP000515145">
    <property type="component" value="Chromosome 7"/>
</dbReference>
<keyword evidence="2" id="KW-0217">Developmental protein</keyword>
<sequence>MSSLHLANKNIHVSCRGQARGSDPGDPFIHGHTEEHCGPQDCMEAISHPATVMAAENISPPTQPIDMSFLSDDECLVMPREKTPTLFGEVPDSVLAKIRGEENQSSSPAKGTTSSQRRPLPAARVCLEKRFNTMSAVTPSFLTILQQQSAEDQEVIMRPQKQKWIKTDREHHLCYIFEPVEFGQVISHVVEPNNHRSLIIPNRVSLSLHPVPKDHDSGGGSLADERQLVKNEKELVPPAVSMNYCCTQTSHPTTKAAAAAQKSQSSARRTRHVLFGQRKERHNSRERERRKRIRLYCDQLNMMVPFCRSDTDKVNTLQRTTAFLKWIQKRYGDALNEEFEKTHFKDDGEVGLESSFSSDQDAVNQDMDKTLSLGFGAEQ</sequence>
<evidence type="ECO:0000256" key="9">
    <source>
        <dbReference type="SAM" id="MobiDB-lite"/>
    </source>
</evidence>
<name>A0A6P7IA37_9TELE</name>
<dbReference type="GO" id="GO:0005634">
    <property type="term" value="C:nucleus"/>
    <property type="evidence" value="ECO:0007669"/>
    <property type="project" value="UniProtKB-SubCell"/>
</dbReference>
<dbReference type="InterPro" id="IPR036638">
    <property type="entry name" value="HLH_DNA-bd_sf"/>
</dbReference>
<protein>
    <submittedName>
        <fullName evidence="12">Transcription factor-like 5 protein isoform X1</fullName>
    </submittedName>
</protein>
<dbReference type="GO" id="GO:0007283">
    <property type="term" value="P:spermatogenesis"/>
    <property type="evidence" value="ECO:0007669"/>
    <property type="project" value="UniProtKB-KW"/>
</dbReference>
<dbReference type="RefSeq" id="XP_028265080.1">
    <property type="nucleotide sequence ID" value="XM_028409279.1"/>
</dbReference>
<evidence type="ECO:0000256" key="6">
    <source>
        <dbReference type="ARBA" id="ARBA00023125"/>
    </source>
</evidence>
<feature type="region of interest" description="Disordered" evidence="9">
    <location>
        <begin position="16"/>
        <end position="35"/>
    </location>
</feature>
<comment type="subcellular location">
    <subcellularLocation>
        <location evidence="1">Nucleus</location>
    </subcellularLocation>
</comment>
<dbReference type="SUPFAM" id="SSF47459">
    <property type="entry name" value="HLH, helix-loop-helix DNA-binding domain"/>
    <property type="match status" value="1"/>
</dbReference>
<feature type="domain" description="BHLH" evidence="10">
    <location>
        <begin position="277"/>
        <end position="327"/>
    </location>
</feature>
<evidence type="ECO:0000256" key="1">
    <source>
        <dbReference type="ARBA" id="ARBA00004123"/>
    </source>
</evidence>
<dbReference type="GO" id="GO:0046983">
    <property type="term" value="F:protein dimerization activity"/>
    <property type="evidence" value="ECO:0007669"/>
    <property type="project" value="InterPro"/>
</dbReference>
<proteinExistence type="predicted"/>
<gene>
    <name evidence="12" type="primary">LOC114438139</name>
</gene>
<keyword evidence="8" id="KW-0539">Nucleus</keyword>
<keyword evidence="3" id="KW-0221">Differentiation</keyword>
<keyword evidence="6" id="KW-0238">DNA-binding</keyword>
<keyword evidence="11" id="KW-1185">Reference proteome</keyword>
<evidence type="ECO:0000256" key="4">
    <source>
        <dbReference type="ARBA" id="ARBA00022871"/>
    </source>
</evidence>
<dbReference type="Gene3D" id="4.10.280.10">
    <property type="entry name" value="Helix-loop-helix DNA-binding domain"/>
    <property type="match status" value="1"/>
</dbReference>
<dbReference type="InterPro" id="IPR011598">
    <property type="entry name" value="bHLH_dom"/>
</dbReference>
<evidence type="ECO:0000256" key="7">
    <source>
        <dbReference type="ARBA" id="ARBA00023163"/>
    </source>
</evidence>
<evidence type="ECO:0000259" key="10">
    <source>
        <dbReference type="PROSITE" id="PS50888"/>
    </source>
</evidence>
<dbReference type="SMART" id="SM00353">
    <property type="entry name" value="HLH"/>
    <property type="match status" value="1"/>
</dbReference>
<dbReference type="PANTHER" id="PTHR15402">
    <property type="entry name" value="TRANSCRIPTION FACTOR-LIKE 5 PROTEIN"/>
    <property type="match status" value="1"/>
</dbReference>
<dbReference type="GeneID" id="114438139"/>
<dbReference type="PROSITE" id="PS50888">
    <property type="entry name" value="BHLH"/>
    <property type="match status" value="1"/>
</dbReference>
<accession>A0A6P7IA37</accession>
<feature type="compositionally biased region" description="Polar residues" evidence="9">
    <location>
        <begin position="354"/>
        <end position="363"/>
    </location>
</feature>
<feature type="region of interest" description="Disordered" evidence="9">
    <location>
        <begin position="349"/>
        <end position="379"/>
    </location>
</feature>
<evidence type="ECO:0000313" key="11">
    <source>
        <dbReference type="Proteomes" id="UP000515145"/>
    </source>
</evidence>
<dbReference type="InParanoid" id="A0A6P7IA37"/>
<dbReference type="AlphaFoldDB" id="A0A6P7IA37"/>
<dbReference type="InterPro" id="IPR039583">
    <property type="entry name" value="TCFL5/SOLH1/2"/>
</dbReference>
<keyword evidence="5" id="KW-0805">Transcription regulation</keyword>
<evidence type="ECO:0000256" key="3">
    <source>
        <dbReference type="ARBA" id="ARBA00022782"/>
    </source>
</evidence>
<reference evidence="12" key="1">
    <citation type="submission" date="2025-08" db="UniProtKB">
        <authorList>
            <consortium name="RefSeq"/>
        </authorList>
    </citation>
    <scope>IDENTIFICATION</scope>
</reference>
<evidence type="ECO:0000313" key="12">
    <source>
        <dbReference type="RefSeq" id="XP_028265080.1"/>
    </source>
</evidence>
<dbReference type="GO" id="GO:0030154">
    <property type="term" value="P:cell differentiation"/>
    <property type="evidence" value="ECO:0007669"/>
    <property type="project" value="UniProtKB-KW"/>
</dbReference>
<dbReference type="PANTHER" id="PTHR15402:SF2">
    <property type="entry name" value="TRANSCRIPTION FACTOR LIKE 5"/>
    <property type="match status" value="1"/>
</dbReference>
<dbReference type="GO" id="GO:0000981">
    <property type="term" value="F:DNA-binding transcription factor activity, RNA polymerase II-specific"/>
    <property type="evidence" value="ECO:0007669"/>
    <property type="project" value="TreeGrafter"/>
</dbReference>
<dbReference type="Pfam" id="PF00010">
    <property type="entry name" value="HLH"/>
    <property type="match status" value="1"/>
</dbReference>
<feature type="compositionally biased region" description="Polar residues" evidence="9">
    <location>
        <begin position="103"/>
        <end position="117"/>
    </location>
</feature>
<feature type="region of interest" description="Disordered" evidence="9">
    <location>
        <begin position="100"/>
        <end position="120"/>
    </location>
</feature>
<evidence type="ECO:0000256" key="2">
    <source>
        <dbReference type="ARBA" id="ARBA00022473"/>
    </source>
</evidence>
<dbReference type="OrthoDB" id="9946078at2759"/>
<evidence type="ECO:0000256" key="5">
    <source>
        <dbReference type="ARBA" id="ARBA00023015"/>
    </source>
</evidence>
<organism evidence="11 12">
    <name type="scientific">Parambassis ranga</name>
    <name type="common">Indian glassy fish</name>
    <dbReference type="NCBI Taxonomy" id="210632"/>
    <lineage>
        <taxon>Eukaryota</taxon>
        <taxon>Metazoa</taxon>
        <taxon>Chordata</taxon>
        <taxon>Craniata</taxon>
        <taxon>Vertebrata</taxon>
        <taxon>Euteleostomi</taxon>
        <taxon>Actinopterygii</taxon>
        <taxon>Neopterygii</taxon>
        <taxon>Teleostei</taxon>
        <taxon>Neoteleostei</taxon>
        <taxon>Acanthomorphata</taxon>
        <taxon>Ovalentaria</taxon>
        <taxon>Ambassidae</taxon>
        <taxon>Parambassis</taxon>
    </lineage>
</organism>